<dbReference type="InterPro" id="IPR000748">
    <property type="entry name" value="PsdUridine_synth_RsuA/RluB/E/F"/>
</dbReference>
<dbReference type="PANTHER" id="PTHR47683">
    <property type="entry name" value="PSEUDOURIDINE SYNTHASE FAMILY PROTEIN-RELATED"/>
    <property type="match status" value="1"/>
</dbReference>
<dbReference type="SUPFAM" id="SSF55174">
    <property type="entry name" value="Alpha-L RNA-binding motif"/>
    <property type="match status" value="1"/>
</dbReference>
<dbReference type="RefSeq" id="WP_164655303.1">
    <property type="nucleotide sequence ID" value="NZ_JAAIJR010000087.1"/>
</dbReference>
<keyword evidence="3 7" id="KW-0694">RNA-binding</keyword>
<feature type="compositionally biased region" description="Basic residues" evidence="9">
    <location>
        <begin position="265"/>
        <end position="275"/>
    </location>
</feature>
<proteinExistence type="inferred from homology"/>
<feature type="domain" description="RNA-binding S4" evidence="10">
    <location>
        <begin position="18"/>
        <end position="81"/>
    </location>
</feature>
<dbReference type="FunFam" id="3.30.70.580:FF:000009">
    <property type="entry name" value="Pseudouridine synthase"/>
    <property type="match status" value="1"/>
</dbReference>
<dbReference type="GO" id="GO:0005829">
    <property type="term" value="C:cytosol"/>
    <property type="evidence" value="ECO:0007669"/>
    <property type="project" value="UniProtKB-ARBA"/>
</dbReference>
<dbReference type="NCBIfam" id="NF007976">
    <property type="entry name" value="PRK10700.1"/>
    <property type="match status" value="1"/>
</dbReference>
<dbReference type="GO" id="GO:0000455">
    <property type="term" value="P:enzyme-directed rRNA pseudouridine synthesis"/>
    <property type="evidence" value="ECO:0007669"/>
    <property type="project" value="UniProtKB-ARBA"/>
</dbReference>
<dbReference type="InterPro" id="IPR018496">
    <property type="entry name" value="PsdUridine_synth_RsuA/RluB_CS"/>
</dbReference>
<evidence type="ECO:0000256" key="3">
    <source>
        <dbReference type="ARBA" id="ARBA00022884"/>
    </source>
</evidence>
<dbReference type="InterPro" id="IPR006145">
    <property type="entry name" value="PsdUridine_synth_RsuA/RluA"/>
</dbReference>
<dbReference type="Gene3D" id="3.30.70.580">
    <property type="entry name" value="Pseudouridine synthase I, catalytic domain, N-terminal subdomain"/>
    <property type="match status" value="1"/>
</dbReference>
<dbReference type="NCBIfam" id="TIGR00093">
    <property type="entry name" value="pseudouridine synthase"/>
    <property type="match status" value="1"/>
</dbReference>
<evidence type="ECO:0000256" key="9">
    <source>
        <dbReference type="SAM" id="MobiDB-lite"/>
    </source>
</evidence>
<dbReference type="Gene3D" id="3.30.70.1560">
    <property type="entry name" value="Alpha-L RNA-binding motif"/>
    <property type="match status" value="1"/>
</dbReference>
<evidence type="ECO:0000256" key="4">
    <source>
        <dbReference type="ARBA" id="ARBA00023235"/>
    </source>
</evidence>
<evidence type="ECO:0000256" key="6">
    <source>
        <dbReference type="ARBA" id="ARBA00037383"/>
    </source>
</evidence>
<comment type="similarity">
    <text evidence="1 8">Belongs to the pseudouridine synthase RsuA family.</text>
</comment>
<evidence type="ECO:0000256" key="2">
    <source>
        <dbReference type="ARBA" id="ARBA00022552"/>
    </source>
</evidence>
<sequence>MRKPPRRPSAFTPTGEPVRLQKLLAEAGLGSRREIESWISERRVRVNGEIAKLGDRATSADRIRVDGRDVRLRKPKREAQHQIIVYHKPEGELVTRRDPEERPTVFRRLPRPKQGRWIAVGRLDINTSGLILFTTDGELANRLMHPSQEIEREYAVRILGEVAPTALELLRNGIELEDGPAKFDAISERGGSGANRWFHVVLREGRNREVRRLWEAAGCTVSRLIRVRYGNVELGRRLFPGNWRPLTEAEVADLMQLAGLEVPKRSKPSAKRSVHRHPDERPAGPKWGRPKRPR</sequence>
<dbReference type="GO" id="GO:0003723">
    <property type="term" value="F:RNA binding"/>
    <property type="evidence" value="ECO:0007669"/>
    <property type="project" value="UniProtKB-KW"/>
</dbReference>
<dbReference type="EC" id="5.4.99.-" evidence="8"/>
<name>A0A6P1DXK4_9GAMM</name>
<dbReference type="SUPFAM" id="SSF55120">
    <property type="entry name" value="Pseudouridine synthase"/>
    <property type="match status" value="1"/>
</dbReference>
<gene>
    <name evidence="11" type="ORF">G3480_18185</name>
</gene>
<feature type="region of interest" description="Disordered" evidence="9">
    <location>
        <begin position="260"/>
        <end position="294"/>
    </location>
</feature>
<dbReference type="FunFam" id="3.30.70.1560:FF:000001">
    <property type="entry name" value="Pseudouridine synthase"/>
    <property type="match status" value="1"/>
</dbReference>
<keyword evidence="4 8" id="KW-0413">Isomerase</keyword>
<reference evidence="12" key="1">
    <citation type="journal article" date="2020" name="Microbiol. Resour. Announc.">
        <title>Draft Genome Sequences of Thiorhodococcus mannitoliphagus and Thiorhodococcus minor, Purple Sulfur Photosynthetic Bacteria in the Gammaproteobacterial Family Chromatiaceae.</title>
        <authorList>
            <person name="Aviles F.A."/>
            <person name="Meyer T.E."/>
            <person name="Kyndt J.A."/>
        </authorList>
    </citation>
    <scope>NUCLEOTIDE SEQUENCE [LARGE SCALE GENOMIC DNA]</scope>
    <source>
        <strain evidence="12">DSM 18266</strain>
    </source>
</reference>
<protein>
    <recommendedName>
        <fullName evidence="8">Pseudouridine synthase</fullName>
        <ecNumber evidence="8">5.4.99.-</ecNumber>
    </recommendedName>
</protein>
<dbReference type="EMBL" id="JAAIJR010000087">
    <property type="protein sequence ID" value="NEX22210.1"/>
    <property type="molecule type" value="Genomic_DNA"/>
</dbReference>
<dbReference type="GO" id="GO:0160139">
    <property type="term" value="F:23S rRNA pseudouridine(2605) synthase activity"/>
    <property type="evidence" value="ECO:0007669"/>
    <property type="project" value="UniProtKB-EC"/>
</dbReference>
<dbReference type="Pfam" id="PF01479">
    <property type="entry name" value="S4"/>
    <property type="match status" value="1"/>
</dbReference>
<dbReference type="Pfam" id="PF00849">
    <property type="entry name" value="PseudoU_synth_2"/>
    <property type="match status" value="1"/>
</dbReference>
<dbReference type="SMART" id="SM00363">
    <property type="entry name" value="S4"/>
    <property type="match status" value="1"/>
</dbReference>
<dbReference type="Gene3D" id="3.10.290.10">
    <property type="entry name" value="RNA-binding S4 domain"/>
    <property type="match status" value="1"/>
</dbReference>
<dbReference type="AlphaFoldDB" id="A0A6P1DXK4"/>
<evidence type="ECO:0000259" key="10">
    <source>
        <dbReference type="SMART" id="SM00363"/>
    </source>
</evidence>
<dbReference type="CDD" id="cd00165">
    <property type="entry name" value="S4"/>
    <property type="match status" value="1"/>
</dbReference>
<comment type="caution">
    <text evidence="11">The sequence shown here is derived from an EMBL/GenBank/DDBJ whole genome shotgun (WGS) entry which is preliminary data.</text>
</comment>
<comment type="function">
    <text evidence="6">Responsible for synthesis of pseudouridine from uracil-2605 in 23S ribosomal RNA.</text>
</comment>
<dbReference type="InterPro" id="IPR050343">
    <property type="entry name" value="RsuA_PseudoU_synthase"/>
</dbReference>
<keyword evidence="12" id="KW-1185">Reference proteome</keyword>
<dbReference type="PANTHER" id="PTHR47683:SF3">
    <property type="entry name" value="RIBOSOMAL LARGE SUBUNIT PSEUDOURIDINE SYNTHASE B"/>
    <property type="match status" value="1"/>
</dbReference>
<evidence type="ECO:0000313" key="11">
    <source>
        <dbReference type="EMBL" id="NEX22210.1"/>
    </source>
</evidence>
<comment type="catalytic activity">
    <reaction evidence="5">
        <text>uridine(2605) in 23S rRNA = pseudouridine(2605) in 23S rRNA</text>
        <dbReference type="Rhea" id="RHEA:42520"/>
        <dbReference type="Rhea" id="RHEA-COMP:10095"/>
        <dbReference type="Rhea" id="RHEA-COMP:10096"/>
        <dbReference type="ChEBI" id="CHEBI:65314"/>
        <dbReference type="ChEBI" id="CHEBI:65315"/>
        <dbReference type="EC" id="5.4.99.22"/>
    </reaction>
</comment>
<keyword evidence="2" id="KW-0698">rRNA processing</keyword>
<dbReference type="Proteomes" id="UP000471640">
    <property type="component" value="Unassembled WGS sequence"/>
</dbReference>
<accession>A0A6P1DXK4</accession>
<evidence type="ECO:0000256" key="8">
    <source>
        <dbReference type="RuleBase" id="RU003887"/>
    </source>
</evidence>
<dbReference type="CDD" id="cd02556">
    <property type="entry name" value="PseudoU_synth_RluB"/>
    <property type="match status" value="1"/>
</dbReference>
<dbReference type="FunFam" id="3.10.290.10:FF:000003">
    <property type="entry name" value="Pseudouridine synthase"/>
    <property type="match status" value="1"/>
</dbReference>
<dbReference type="PROSITE" id="PS01149">
    <property type="entry name" value="PSI_RSU"/>
    <property type="match status" value="1"/>
</dbReference>
<evidence type="ECO:0000256" key="1">
    <source>
        <dbReference type="ARBA" id="ARBA00008348"/>
    </source>
</evidence>
<dbReference type="PROSITE" id="PS50889">
    <property type="entry name" value="S4"/>
    <property type="match status" value="1"/>
</dbReference>
<dbReference type="InterPro" id="IPR002942">
    <property type="entry name" value="S4_RNA-bd"/>
</dbReference>
<organism evidence="11 12">
    <name type="scientific">Thiorhodococcus mannitoliphagus</name>
    <dbReference type="NCBI Taxonomy" id="329406"/>
    <lineage>
        <taxon>Bacteria</taxon>
        <taxon>Pseudomonadati</taxon>
        <taxon>Pseudomonadota</taxon>
        <taxon>Gammaproteobacteria</taxon>
        <taxon>Chromatiales</taxon>
        <taxon>Chromatiaceae</taxon>
        <taxon>Thiorhodococcus</taxon>
    </lineage>
</organism>
<dbReference type="InterPro" id="IPR020103">
    <property type="entry name" value="PsdUridine_synth_cat_dom_sf"/>
</dbReference>
<evidence type="ECO:0000256" key="5">
    <source>
        <dbReference type="ARBA" id="ARBA00036944"/>
    </source>
</evidence>
<dbReference type="InterPro" id="IPR042092">
    <property type="entry name" value="PsdUridine_s_RsuA/RluB/E/F_cat"/>
</dbReference>
<evidence type="ECO:0000256" key="7">
    <source>
        <dbReference type="PROSITE-ProRule" id="PRU00182"/>
    </source>
</evidence>
<reference evidence="11 12" key="2">
    <citation type="submission" date="2020-02" db="EMBL/GenBank/DDBJ databases">
        <title>Genome sequences of Thiorhodococcus mannitoliphagus and Thiorhodococcus minor, purple sulfur photosynthetic bacteria in the gammaproteobacterial family, Chromatiaceae.</title>
        <authorList>
            <person name="Aviles F.A."/>
            <person name="Meyer T.E."/>
            <person name="Kyndt J.A."/>
        </authorList>
    </citation>
    <scope>NUCLEOTIDE SEQUENCE [LARGE SCALE GENOMIC DNA]</scope>
    <source>
        <strain evidence="11 12">DSM 18266</strain>
    </source>
</reference>
<evidence type="ECO:0000313" key="12">
    <source>
        <dbReference type="Proteomes" id="UP000471640"/>
    </source>
</evidence>
<dbReference type="InterPro" id="IPR036986">
    <property type="entry name" value="S4_RNA-bd_sf"/>
</dbReference>
<dbReference type="InterPro" id="IPR020094">
    <property type="entry name" value="TruA/RsuA/RluB/E/F_N"/>
</dbReference>